<comment type="caution">
    <text evidence="6">The sequence shown here is derived from an EMBL/GenBank/DDBJ whole genome shotgun (WGS) entry which is preliminary data.</text>
</comment>
<evidence type="ECO:0000259" key="5">
    <source>
        <dbReference type="PROSITE" id="PS50931"/>
    </source>
</evidence>
<keyword evidence="7" id="KW-1185">Reference proteome</keyword>
<dbReference type="Proteomes" id="UP001607125">
    <property type="component" value="Unassembled WGS sequence"/>
</dbReference>
<accession>A0ABW7IJU8</accession>
<keyword evidence="3" id="KW-0238">DNA-binding</keyword>
<gene>
    <name evidence="6" type="ORF">ACGRH2_14915</name>
</gene>
<dbReference type="RefSeq" id="WP_394629429.1">
    <property type="nucleotide sequence ID" value="NZ_JBIHSF010000008.1"/>
</dbReference>
<dbReference type="PROSITE" id="PS50931">
    <property type="entry name" value="HTH_LYSR"/>
    <property type="match status" value="1"/>
</dbReference>
<keyword evidence="2" id="KW-0805">Transcription regulation</keyword>
<name>A0ABW7IJU8_9VIBR</name>
<dbReference type="PANTHER" id="PTHR30537">
    <property type="entry name" value="HTH-TYPE TRANSCRIPTIONAL REGULATOR"/>
    <property type="match status" value="1"/>
</dbReference>
<evidence type="ECO:0000256" key="3">
    <source>
        <dbReference type="ARBA" id="ARBA00023125"/>
    </source>
</evidence>
<comment type="similarity">
    <text evidence="1">Belongs to the LysR transcriptional regulatory family.</text>
</comment>
<dbReference type="InterPro" id="IPR036388">
    <property type="entry name" value="WH-like_DNA-bd_sf"/>
</dbReference>
<sequence length="291" mass="33504">MNSFYDDYYLFCKIAEHGSIKKASDQLGLPTSTLSRRLANLEKTLTVKLIDRNAFSNQLTVSGEQYFQSLAPVFESLDYELEQRRKDISDISGKIRLSASNSVYQQFLVEHLSEFIAIYPDIELDITTEGLVEKELNSKVDIAVLVGELPSKYFVARKLTEEKQCIVAKGDVDISEIKKPRDLTRHKIVSTQVAVPPVYYDHDLRSLMSLDYKPFITVSDLNMVKYTVLHTNYIGILPEYMAKQEIEAGQLKRVLPDVFNEKIPYYLAYRKKADIPRREKALINFMFDKFG</sequence>
<reference evidence="6 7" key="1">
    <citation type="submission" date="2024-10" db="EMBL/GenBank/DDBJ databases">
        <authorList>
            <person name="Yibar A."/>
            <person name="Saticioglu I.B."/>
            <person name="Duman M."/>
            <person name="Ajmi N."/>
            <person name="Gurler F."/>
            <person name="Ay H."/>
            <person name="Onuk E."/>
            <person name="Guler S."/>
            <person name="Romalde J.L."/>
        </authorList>
    </citation>
    <scope>NUCLEOTIDE SEQUENCE [LARGE SCALE GENOMIC DNA]</scope>
    <source>
        <strain evidence="6 7">1-TCBS-B</strain>
    </source>
</reference>
<evidence type="ECO:0000256" key="4">
    <source>
        <dbReference type="ARBA" id="ARBA00023163"/>
    </source>
</evidence>
<evidence type="ECO:0000256" key="1">
    <source>
        <dbReference type="ARBA" id="ARBA00009437"/>
    </source>
</evidence>
<keyword evidence="4" id="KW-0804">Transcription</keyword>
<dbReference type="PANTHER" id="PTHR30537:SF5">
    <property type="entry name" value="HTH-TYPE TRANSCRIPTIONAL ACTIVATOR TTDR-RELATED"/>
    <property type="match status" value="1"/>
</dbReference>
<dbReference type="Gene3D" id="1.10.10.10">
    <property type="entry name" value="Winged helix-like DNA-binding domain superfamily/Winged helix DNA-binding domain"/>
    <property type="match status" value="1"/>
</dbReference>
<organism evidence="6 7">
    <name type="scientific">Vibrio barjaei</name>
    <dbReference type="NCBI Taxonomy" id="1676683"/>
    <lineage>
        <taxon>Bacteria</taxon>
        <taxon>Pseudomonadati</taxon>
        <taxon>Pseudomonadota</taxon>
        <taxon>Gammaproteobacteria</taxon>
        <taxon>Vibrionales</taxon>
        <taxon>Vibrionaceae</taxon>
        <taxon>Vibrio</taxon>
    </lineage>
</organism>
<evidence type="ECO:0000313" key="6">
    <source>
        <dbReference type="EMBL" id="MFH0261696.1"/>
    </source>
</evidence>
<dbReference type="InterPro" id="IPR058163">
    <property type="entry name" value="LysR-type_TF_proteobact-type"/>
</dbReference>
<evidence type="ECO:0000313" key="7">
    <source>
        <dbReference type="Proteomes" id="UP001607125"/>
    </source>
</evidence>
<dbReference type="InterPro" id="IPR005119">
    <property type="entry name" value="LysR_subst-bd"/>
</dbReference>
<dbReference type="Gene3D" id="3.40.190.290">
    <property type="match status" value="1"/>
</dbReference>
<proteinExistence type="inferred from homology"/>
<dbReference type="SUPFAM" id="SSF46785">
    <property type="entry name" value="Winged helix' DNA-binding domain"/>
    <property type="match status" value="1"/>
</dbReference>
<dbReference type="Pfam" id="PF03466">
    <property type="entry name" value="LysR_substrate"/>
    <property type="match status" value="1"/>
</dbReference>
<dbReference type="Pfam" id="PF00126">
    <property type="entry name" value="HTH_1"/>
    <property type="match status" value="1"/>
</dbReference>
<dbReference type="InterPro" id="IPR000847">
    <property type="entry name" value="LysR_HTH_N"/>
</dbReference>
<feature type="domain" description="HTH lysR-type" evidence="5">
    <location>
        <begin position="11"/>
        <end position="60"/>
    </location>
</feature>
<dbReference type="InterPro" id="IPR036390">
    <property type="entry name" value="WH_DNA-bd_sf"/>
</dbReference>
<dbReference type="EMBL" id="JBIHSF010000008">
    <property type="protein sequence ID" value="MFH0261696.1"/>
    <property type="molecule type" value="Genomic_DNA"/>
</dbReference>
<dbReference type="SUPFAM" id="SSF53850">
    <property type="entry name" value="Periplasmic binding protein-like II"/>
    <property type="match status" value="1"/>
</dbReference>
<evidence type="ECO:0000256" key="2">
    <source>
        <dbReference type="ARBA" id="ARBA00023015"/>
    </source>
</evidence>
<protein>
    <submittedName>
        <fullName evidence="6">LysR family transcriptional regulator</fullName>
    </submittedName>
</protein>